<name>A0A450VQ57_9GAMM</name>
<sequence length="55" mass="6228">MLTRGNRTGAGMFRMHKISRYARNDRGEASLVGSFNGKITVRDNILFCRQTAKHS</sequence>
<evidence type="ECO:0000313" key="2">
    <source>
        <dbReference type="EMBL" id="VFK23083.1"/>
    </source>
</evidence>
<reference evidence="1" key="1">
    <citation type="submission" date="2019-02" db="EMBL/GenBank/DDBJ databases">
        <authorList>
            <person name="Gruber-Vodicka R. H."/>
            <person name="Seah K. B. B."/>
        </authorList>
    </citation>
    <scope>NUCLEOTIDE SEQUENCE</scope>
    <source>
        <strain evidence="1">BECK_S312</strain>
        <strain evidence="2">BECK_S426</strain>
    </source>
</reference>
<dbReference type="AlphaFoldDB" id="A0A450VQ57"/>
<dbReference type="EMBL" id="CAADFP010000003">
    <property type="protein sequence ID" value="VFK23083.1"/>
    <property type="molecule type" value="Genomic_DNA"/>
</dbReference>
<evidence type="ECO:0000313" key="1">
    <source>
        <dbReference type="EMBL" id="VFK06921.1"/>
    </source>
</evidence>
<organism evidence="1">
    <name type="scientific">Candidatus Kentrum sp. LPFa</name>
    <dbReference type="NCBI Taxonomy" id="2126335"/>
    <lineage>
        <taxon>Bacteria</taxon>
        <taxon>Pseudomonadati</taxon>
        <taxon>Pseudomonadota</taxon>
        <taxon>Gammaproteobacteria</taxon>
        <taxon>Candidatus Kentrum</taxon>
    </lineage>
</organism>
<gene>
    <name evidence="1" type="ORF">BECKLPF1236A_GA0070988_1000525</name>
    <name evidence="2" type="ORF">BECKLPF1236C_GA0070990_1000323</name>
</gene>
<dbReference type="EMBL" id="CAADFM010000005">
    <property type="protein sequence ID" value="VFK06921.1"/>
    <property type="molecule type" value="Genomic_DNA"/>
</dbReference>
<protein>
    <submittedName>
        <fullName evidence="1">Uncharacterized protein</fullName>
    </submittedName>
</protein>
<accession>A0A450VQ57</accession>
<proteinExistence type="predicted"/>